<dbReference type="InterPro" id="IPR013087">
    <property type="entry name" value="Znf_C2H2_type"/>
</dbReference>
<dbReference type="EMBL" id="DS480389">
    <property type="protein sequence ID" value="EDO18482.1"/>
    <property type="molecule type" value="Genomic_DNA"/>
</dbReference>
<dbReference type="KEGG" id="vpo:Kpol_1032p79"/>
<dbReference type="OrthoDB" id="30343at2759"/>
<dbReference type="AlphaFoldDB" id="A7TH30"/>
<dbReference type="GO" id="GO:0000398">
    <property type="term" value="P:mRNA splicing, via spliceosome"/>
    <property type="evidence" value="ECO:0007669"/>
    <property type="project" value="EnsemblFungi"/>
</dbReference>
<dbReference type="SUPFAM" id="SSF57667">
    <property type="entry name" value="beta-beta-alpha zinc fingers"/>
    <property type="match status" value="1"/>
</dbReference>
<reference evidence="6 7" key="1">
    <citation type="journal article" date="2007" name="Proc. Natl. Acad. Sci. U.S.A.">
        <title>Independent sorting-out of thousands of duplicated gene pairs in two yeast species descended from a whole-genome duplication.</title>
        <authorList>
            <person name="Scannell D.R."/>
            <person name="Frank A.C."/>
            <person name="Conant G.C."/>
            <person name="Byrne K.P."/>
            <person name="Woolfit M."/>
            <person name="Wolfe K.H."/>
        </authorList>
    </citation>
    <scope>NUCLEOTIDE SEQUENCE [LARGE SCALE GENOMIC DNA]</scope>
    <source>
        <strain evidence="7">ATCC 22028 / DSM 70294 / BCRC 21397 / CBS 2163 / NBRC 10782 / NRRL Y-8283 / UCD 57-17</strain>
    </source>
</reference>
<accession>A7TH30</accession>
<evidence type="ECO:0000256" key="4">
    <source>
        <dbReference type="ARBA" id="ARBA00023242"/>
    </source>
</evidence>
<keyword evidence="1" id="KW-0479">Metal-binding</keyword>
<dbReference type="Proteomes" id="UP000000267">
    <property type="component" value="Unassembled WGS sequence"/>
</dbReference>
<dbReference type="Pfam" id="PF12874">
    <property type="entry name" value="zf-met"/>
    <property type="match status" value="1"/>
</dbReference>
<evidence type="ECO:0000313" key="7">
    <source>
        <dbReference type="Proteomes" id="UP000000267"/>
    </source>
</evidence>
<dbReference type="InterPro" id="IPR036236">
    <property type="entry name" value="Znf_C2H2_sf"/>
</dbReference>
<sequence length="187" mass="21563">MSNFGRRTWDREEYARLAREGNDNSEEEKLRLSLTDEQLEQLKSMYSDHDSLLKSGLDDLNKKVLATGVTSYKKGKQFGFYCKLCNMTFKDNLQYIDHLNHKIHQIKFEAIFDEPLILDIRDNDEIGIEEFATTYKRLIKGFIKDNGISKQKVNKKSKPIKKVKLGNSSEDAELHKKMGFSSFGGGV</sequence>
<evidence type="ECO:0000259" key="5">
    <source>
        <dbReference type="PROSITE" id="PS00028"/>
    </source>
</evidence>
<dbReference type="OMA" id="HKIHQIK"/>
<keyword evidence="4" id="KW-0539">Nucleus</keyword>
<evidence type="ECO:0000256" key="3">
    <source>
        <dbReference type="ARBA" id="ARBA00022833"/>
    </source>
</evidence>
<protein>
    <recommendedName>
        <fullName evidence="5">C2H2-type domain-containing protein</fullName>
    </recommendedName>
</protein>
<dbReference type="GO" id="GO:0005681">
    <property type="term" value="C:spliceosomal complex"/>
    <property type="evidence" value="ECO:0007669"/>
    <property type="project" value="InterPro"/>
</dbReference>
<evidence type="ECO:0000256" key="2">
    <source>
        <dbReference type="ARBA" id="ARBA00022771"/>
    </source>
</evidence>
<keyword evidence="3" id="KW-0862">Zinc</keyword>
<dbReference type="PROSITE" id="PS00028">
    <property type="entry name" value="ZINC_FINGER_C2H2_1"/>
    <property type="match status" value="1"/>
</dbReference>
<proteinExistence type="predicted"/>
<dbReference type="InterPro" id="IPR040107">
    <property type="entry name" value="Snu23"/>
</dbReference>
<dbReference type="PANTHER" id="PTHR45986:SF1">
    <property type="entry name" value="ZINC FINGER MATRIN-TYPE PROTEIN 2"/>
    <property type="match status" value="1"/>
</dbReference>
<organism evidence="7">
    <name type="scientific">Vanderwaltozyma polyspora (strain ATCC 22028 / DSM 70294 / BCRC 21397 / CBS 2163 / NBRC 10782 / NRRL Y-8283 / UCD 57-17)</name>
    <name type="common">Kluyveromyces polysporus</name>
    <dbReference type="NCBI Taxonomy" id="436907"/>
    <lineage>
        <taxon>Eukaryota</taxon>
        <taxon>Fungi</taxon>
        <taxon>Dikarya</taxon>
        <taxon>Ascomycota</taxon>
        <taxon>Saccharomycotina</taxon>
        <taxon>Saccharomycetes</taxon>
        <taxon>Saccharomycetales</taxon>
        <taxon>Saccharomycetaceae</taxon>
        <taxon>Vanderwaltozyma</taxon>
    </lineage>
</organism>
<feature type="domain" description="C2H2-type" evidence="5">
    <location>
        <begin position="82"/>
        <end position="104"/>
    </location>
</feature>
<dbReference type="InParanoid" id="A7TH30"/>
<dbReference type="GO" id="GO:0046540">
    <property type="term" value="C:U4/U6 x U5 tri-snRNP complex"/>
    <property type="evidence" value="ECO:0007669"/>
    <property type="project" value="EnsemblFungi"/>
</dbReference>
<keyword evidence="2" id="KW-0863">Zinc-finger</keyword>
<dbReference type="RefSeq" id="XP_001646340.1">
    <property type="nucleotide sequence ID" value="XM_001646290.1"/>
</dbReference>
<dbReference type="STRING" id="436907.A7TH30"/>
<name>A7TH30_VANPO</name>
<dbReference type="GO" id="GO:0008270">
    <property type="term" value="F:zinc ion binding"/>
    <property type="evidence" value="ECO:0007669"/>
    <property type="project" value="UniProtKB-KW"/>
</dbReference>
<gene>
    <name evidence="6" type="ORF">Kpol_1032p79</name>
</gene>
<dbReference type="eggNOG" id="KOG4727">
    <property type="taxonomic scope" value="Eukaryota"/>
</dbReference>
<keyword evidence="7" id="KW-1185">Reference proteome</keyword>
<dbReference type="PhylomeDB" id="A7TH30"/>
<dbReference type="HOGENOM" id="CLU_067237_2_1_1"/>
<evidence type="ECO:0000256" key="1">
    <source>
        <dbReference type="ARBA" id="ARBA00022723"/>
    </source>
</evidence>
<evidence type="ECO:0000313" key="6">
    <source>
        <dbReference type="EMBL" id="EDO18482.1"/>
    </source>
</evidence>
<dbReference type="GeneID" id="5546769"/>
<dbReference type="FunCoup" id="A7TH30">
    <property type="interactions" value="407"/>
</dbReference>
<dbReference type="PANTHER" id="PTHR45986">
    <property type="entry name" value="ZINC FINGER MATRIN-TYPE PROTEIN 2"/>
    <property type="match status" value="1"/>
</dbReference>
<dbReference type="Gene3D" id="3.30.160.60">
    <property type="entry name" value="Classic Zinc Finger"/>
    <property type="match status" value="1"/>
</dbReference>